<dbReference type="NCBIfam" id="TIGR01953">
    <property type="entry name" value="NusA"/>
    <property type="match status" value="1"/>
</dbReference>
<name>A0A0G1VHU3_9BACT</name>
<dbReference type="PANTHER" id="PTHR22648">
    <property type="entry name" value="TRANSCRIPTION TERMINATION FACTOR NUSA"/>
    <property type="match status" value="1"/>
</dbReference>
<reference evidence="10 11" key="1">
    <citation type="journal article" date="2015" name="Nature">
        <title>rRNA introns, odd ribosomes, and small enigmatic genomes across a large radiation of phyla.</title>
        <authorList>
            <person name="Brown C.T."/>
            <person name="Hug L.A."/>
            <person name="Thomas B.C."/>
            <person name="Sharon I."/>
            <person name="Castelle C.J."/>
            <person name="Singh A."/>
            <person name="Wilkins M.J."/>
            <person name="Williams K.H."/>
            <person name="Banfield J.F."/>
        </authorList>
    </citation>
    <scope>NUCLEOTIDE SEQUENCE [LARGE SCALE GENOMIC DNA]</scope>
</reference>
<gene>
    <name evidence="7" type="primary">nusA</name>
    <name evidence="10" type="ORF">UY40_C0004G0010</name>
</gene>
<dbReference type="GO" id="GO:0031564">
    <property type="term" value="P:transcription antitermination"/>
    <property type="evidence" value="ECO:0007669"/>
    <property type="project" value="UniProtKB-UniRule"/>
</dbReference>
<keyword evidence="4 7" id="KW-0694">RNA-binding</keyword>
<keyword evidence="1 7" id="KW-0806">Transcription termination</keyword>
<dbReference type="SUPFAM" id="SSF69705">
    <property type="entry name" value="Transcription factor NusA, N-terminal domain"/>
    <property type="match status" value="1"/>
</dbReference>
<dbReference type="STRING" id="1618342.UY40_C0004G0010"/>
<dbReference type="Gene3D" id="3.30.1480.10">
    <property type="entry name" value="NusA, N-terminal domain"/>
    <property type="match status" value="1"/>
</dbReference>
<dbReference type="Pfam" id="PF08529">
    <property type="entry name" value="NusA_N"/>
    <property type="match status" value="2"/>
</dbReference>
<dbReference type="CDD" id="cd02134">
    <property type="entry name" value="KH-II_NusA_rpt1"/>
    <property type="match status" value="1"/>
</dbReference>
<dbReference type="InterPro" id="IPR003029">
    <property type="entry name" value="S1_domain"/>
</dbReference>
<evidence type="ECO:0000256" key="8">
    <source>
        <dbReference type="SAM" id="MobiDB-lite"/>
    </source>
</evidence>
<dbReference type="Pfam" id="PF00575">
    <property type="entry name" value="S1"/>
    <property type="match status" value="1"/>
</dbReference>
<protein>
    <recommendedName>
        <fullName evidence="7">Transcription termination/antitermination protein NusA</fullName>
    </recommendedName>
</protein>
<dbReference type="EMBL" id="LCPW01000004">
    <property type="protein sequence ID" value="KKW06026.1"/>
    <property type="molecule type" value="Genomic_DNA"/>
</dbReference>
<dbReference type="InterPro" id="IPR010213">
    <property type="entry name" value="TF_NusA"/>
</dbReference>
<accession>A0A0G1VHU3</accession>
<dbReference type="SUPFAM" id="SSF54814">
    <property type="entry name" value="Prokaryotic type KH domain (KH-domain type II)"/>
    <property type="match status" value="2"/>
</dbReference>
<dbReference type="GO" id="GO:0003700">
    <property type="term" value="F:DNA-binding transcription factor activity"/>
    <property type="evidence" value="ECO:0007669"/>
    <property type="project" value="InterPro"/>
</dbReference>
<evidence type="ECO:0000256" key="3">
    <source>
        <dbReference type="ARBA" id="ARBA00022814"/>
    </source>
</evidence>
<evidence type="ECO:0000256" key="1">
    <source>
        <dbReference type="ARBA" id="ARBA00022472"/>
    </source>
</evidence>
<dbReference type="GO" id="GO:0005829">
    <property type="term" value="C:cytosol"/>
    <property type="evidence" value="ECO:0007669"/>
    <property type="project" value="TreeGrafter"/>
</dbReference>
<dbReference type="CDD" id="cd04455">
    <property type="entry name" value="S1_NusA"/>
    <property type="match status" value="1"/>
</dbReference>
<comment type="function">
    <text evidence="7">Participates in both transcription termination and antitermination.</text>
</comment>
<organism evidence="10 11">
    <name type="scientific">candidate division CPR1 bacterium GW2011_GWC1_49_13</name>
    <dbReference type="NCBI Taxonomy" id="1618342"/>
    <lineage>
        <taxon>Bacteria</taxon>
        <taxon>candidate division CPR1</taxon>
    </lineage>
</organism>
<dbReference type="Pfam" id="PF03118">
    <property type="entry name" value="RNA_pol_A_CTD"/>
    <property type="match status" value="1"/>
</dbReference>
<evidence type="ECO:0000256" key="2">
    <source>
        <dbReference type="ARBA" id="ARBA00022490"/>
    </source>
</evidence>
<evidence type="ECO:0000256" key="6">
    <source>
        <dbReference type="ARBA" id="ARBA00023163"/>
    </source>
</evidence>
<evidence type="ECO:0000313" key="11">
    <source>
        <dbReference type="Proteomes" id="UP000034119"/>
    </source>
</evidence>
<dbReference type="CDD" id="cd22529">
    <property type="entry name" value="KH-II_NusA_rpt2"/>
    <property type="match status" value="1"/>
</dbReference>
<dbReference type="InterPro" id="IPR004087">
    <property type="entry name" value="KH_dom"/>
</dbReference>
<dbReference type="SUPFAM" id="SSF50249">
    <property type="entry name" value="Nucleic acid-binding proteins"/>
    <property type="match status" value="1"/>
</dbReference>
<feature type="compositionally biased region" description="Basic and acidic residues" evidence="8">
    <location>
        <begin position="446"/>
        <end position="471"/>
    </location>
</feature>
<feature type="compositionally biased region" description="Basic and acidic residues" evidence="8">
    <location>
        <begin position="393"/>
        <end position="420"/>
    </location>
</feature>
<dbReference type="Gene3D" id="2.40.50.140">
    <property type="entry name" value="Nucleic acid-binding proteins"/>
    <property type="match status" value="1"/>
</dbReference>
<evidence type="ECO:0000256" key="5">
    <source>
        <dbReference type="ARBA" id="ARBA00023015"/>
    </source>
</evidence>
<dbReference type="InterPro" id="IPR015946">
    <property type="entry name" value="KH_dom-like_a/b"/>
</dbReference>
<keyword evidence="5 7" id="KW-0805">Transcription regulation</keyword>
<dbReference type="Pfam" id="PF26594">
    <property type="entry name" value="KH_NusA_2nd"/>
    <property type="match status" value="1"/>
</dbReference>
<dbReference type="PROSITE" id="PS50084">
    <property type="entry name" value="KH_TYPE_1"/>
    <property type="match status" value="1"/>
</dbReference>
<evidence type="ECO:0000313" key="10">
    <source>
        <dbReference type="EMBL" id="KKW06026.1"/>
    </source>
</evidence>
<dbReference type="InterPro" id="IPR009019">
    <property type="entry name" value="KH_sf_prok-type"/>
</dbReference>
<dbReference type="PROSITE" id="PS50126">
    <property type="entry name" value="S1"/>
    <property type="match status" value="1"/>
</dbReference>
<dbReference type="Gene3D" id="3.30.300.20">
    <property type="match status" value="2"/>
</dbReference>
<dbReference type="InterPro" id="IPR013735">
    <property type="entry name" value="TF_NusA_N"/>
</dbReference>
<dbReference type="InterPro" id="IPR011260">
    <property type="entry name" value="RNAP_asu_C"/>
</dbReference>
<dbReference type="AlphaFoldDB" id="A0A0G1VHU3"/>
<comment type="caution">
    <text evidence="10">The sequence shown here is derived from an EMBL/GenBank/DDBJ whole genome shotgun (WGS) entry which is preliminary data.</text>
</comment>
<dbReference type="Pfam" id="PF13184">
    <property type="entry name" value="KH_NusA_1st"/>
    <property type="match status" value="1"/>
</dbReference>
<dbReference type="SMART" id="SM00322">
    <property type="entry name" value="KH"/>
    <property type="match status" value="2"/>
</dbReference>
<dbReference type="PATRIC" id="fig|1618342.3.peg.146"/>
<feature type="compositionally biased region" description="Low complexity" evidence="8">
    <location>
        <begin position="421"/>
        <end position="431"/>
    </location>
</feature>
<comment type="subunit">
    <text evidence="7">Monomer. Binds directly to the core enzyme of the DNA-dependent RNA polymerase and to nascent RNA.</text>
</comment>
<keyword evidence="6 7" id="KW-0804">Transcription</keyword>
<comment type="similarity">
    <text evidence="7">Belongs to the NusA family.</text>
</comment>
<evidence type="ECO:0000256" key="7">
    <source>
        <dbReference type="HAMAP-Rule" id="MF_00945"/>
    </source>
</evidence>
<dbReference type="InterPro" id="IPR025249">
    <property type="entry name" value="TF_NusA_KH_1st"/>
</dbReference>
<dbReference type="GO" id="GO:0003677">
    <property type="term" value="F:DNA binding"/>
    <property type="evidence" value="ECO:0007669"/>
    <property type="project" value="InterPro"/>
</dbReference>
<keyword evidence="3 7" id="KW-0889">Transcription antitermination</keyword>
<dbReference type="Proteomes" id="UP000034119">
    <property type="component" value="Unassembled WGS sequence"/>
</dbReference>
<dbReference type="HAMAP" id="MF_00945_B">
    <property type="entry name" value="NusA_B"/>
    <property type="match status" value="1"/>
</dbReference>
<dbReference type="InterPro" id="IPR036555">
    <property type="entry name" value="NusA_N_sf"/>
</dbReference>
<dbReference type="FunFam" id="3.30.300.20:FF:000005">
    <property type="entry name" value="Transcription termination/antitermination protein NusA"/>
    <property type="match status" value="1"/>
</dbReference>
<dbReference type="GO" id="GO:0006353">
    <property type="term" value="P:DNA-templated transcription termination"/>
    <property type="evidence" value="ECO:0007669"/>
    <property type="project" value="UniProtKB-UniRule"/>
</dbReference>
<dbReference type="GO" id="GO:0003899">
    <property type="term" value="F:DNA-directed RNA polymerase activity"/>
    <property type="evidence" value="ECO:0007669"/>
    <property type="project" value="InterPro"/>
</dbReference>
<sequence>MAITEFSAAINQLAAERGVSPEAIVAGVKNAMIAAYRKDYGEKEGLVKPEEGEEAPDENFEVNLNMETGEARILKDGKDVTPPGFGRIAAQAAKQVILQTIREEEKQAIRSEFTEKSGSIVSGFVFRVDKGVVYVDLGRTQGVMLPGEQLPGEQYKTGARVKALVKEVKEGLRGPEIILSRTDPNFVKELFALEVPEISAGVVEIKAVAREAGRRTKIAVASSDEKIDPVGSCVGQRGVRVQAVTRELGEEKVDIIPYSADDETYVASALSPAKVIKVKLNKKNRTAQVEVPEDQLSLAIGRDGQNVRLAAKLTDWRIDIKGAGAMFAEGTKGLELLGMGLSSRVVNALTAAGLETVEAIRAKSEEELSELKGLGPKAVKDVKKALGGLGISKEKEEEKVAEEVKAEEVKQEEAVEEKPAEAPVTAEPEQPGETTETVPAEAAQPKAEEEPKEEAPKEQEEGKKESPVESQ</sequence>
<evidence type="ECO:0000259" key="9">
    <source>
        <dbReference type="PROSITE" id="PS50126"/>
    </source>
</evidence>
<dbReference type="PANTHER" id="PTHR22648:SF0">
    <property type="entry name" value="TRANSCRIPTION TERMINATION_ANTITERMINATION PROTEIN NUSA"/>
    <property type="match status" value="1"/>
</dbReference>
<dbReference type="Gene3D" id="1.10.150.20">
    <property type="entry name" value="5' to 3' exonuclease, C-terminal subdomain"/>
    <property type="match status" value="1"/>
</dbReference>
<dbReference type="SMART" id="SM00316">
    <property type="entry name" value="S1"/>
    <property type="match status" value="1"/>
</dbReference>
<feature type="region of interest" description="Disordered" evidence="8">
    <location>
        <begin position="393"/>
        <end position="471"/>
    </location>
</feature>
<proteinExistence type="inferred from homology"/>
<feature type="domain" description="S1 motif" evidence="9">
    <location>
        <begin position="118"/>
        <end position="182"/>
    </location>
</feature>
<keyword evidence="2 7" id="KW-0963">Cytoplasm</keyword>
<dbReference type="SUPFAM" id="SSF47789">
    <property type="entry name" value="C-terminal domain of RNA polymerase alpha subunit"/>
    <property type="match status" value="1"/>
</dbReference>
<dbReference type="InterPro" id="IPR058582">
    <property type="entry name" value="KH_NusA_2nd"/>
</dbReference>
<evidence type="ECO:0000256" key="4">
    <source>
        <dbReference type="ARBA" id="ARBA00022884"/>
    </source>
</evidence>
<dbReference type="FunFam" id="3.30.300.20:FF:000002">
    <property type="entry name" value="Transcription termination/antitermination protein NusA"/>
    <property type="match status" value="1"/>
</dbReference>
<dbReference type="InterPro" id="IPR030842">
    <property type="entry name" value="TF_NusA_bacterial"/>
</dbReference>
<comment type="subcellular location">
    <subcellularLocation>
        <location evidence="7">Cytoplasm</location>
    </subcellularLocation>
</comment>
<dbReference type="GO" id="GO:0003723">
    <property type="term" value="F:RNA binding"/>
    <property type="evidence" value="ECO:0007669"/>
    <property type="project" value="UniProtKB-UniRule"/>
</dbReference>
<dbReference type="InterPro" id="IPR012340">
    <property type="entry name" value="NA-bd_OB-fold"/>
</dbReference>